<evidence type="ECO:0000256" key="3">
    <source>
        <dbReference type="ARBA" id="ARBA00022769"/>
    </source>
</evidence>
<gene>
    <name evidence="6 10" type="primary">uvrC</name>
    <name evidence="10" type="ORF">G5B42_09330</name>
</gene>
<dbReference type="PANTHER" id="PTHR30562">
    <property type="entry name" value="UVRC/OXIDOREDUCTASE"/>
    <property type="match status" value="1"/>
</dbReference>
<dbReference type="Pfam" id="PF02151">
    <property type="entry name" value="UVR"/>
    <property type="match status" value="1"/>
</dbReference>
<dbReference type="Gene3D" id="3.30.420.340">
    <property type="entry name" value="UvrC, RNAse H endonuclease domain"/>
    <property type="match status" value="1"/>
</dbReference>
<dbReference type="GO" id="GO:0003677">
    <property type="term" value="F:DNA binding"/>
    <property type="evidence" value="ECO:0007669"/>
    <property type="project" value="UniProtKB-UniRule"/>
</dbReference>
<keyword evidence="3 6" id="KW-0228">DNA excision</keyword>
<dbReference type="Pfam" id="PF01541">
    <property type="entry name" value="GIY-YIG"/>
    <property type="match status" value="1"/>
</dbReference>
<dbReference type="Gene3D" id="1.10.150.20">
    <property type="entry name" value="5' to 3' exonuclease, C-terminal subdomain"/>
    <property type="match status" value="1"/>
</dbReference>
<dbReference type="CDD" id="cd10434">
    <property type="entry name" value="GIY-YIG_UvrC_Cho"/>
    <property type="match status" value="1"/>
</dbReference>
<evidence type="ECO:0000256" key="1">
    <source>
        <dbReference type="ARBA" id="ARBA00022490"/>
    </source>
</evidence>
<dbReference type="InterPro" id="IPR004791">
    <property type="entry name" value="UvrC"/>
</dbReference>
<accession>A0A8J6I3U3</accession>
<dbReference type="PROSITE" id="PS50151">
    <property type="entry name" value="UVR"/>
    <property type="match status" value="1"/>
</dbReference>
<dbReference type="SUPFAM" id="SSF82771">
    <property type="entry name" value="GIY-YIG endonuclease"/>
    <property type="match status" value="1"/>
</dbReference>
<comment type="caution">
    <text evidence="10">The sequence shown here is derived from an EMBL/GenBank/DDBJ whole genome shotgun (WGS) entry which is preliminary data.</text>
</comment>
<dbReference type="GO" id="GO:0006289">
    <property type="term" value="P:nucleotide-excision repair"/>
    <property type="evidence" value="ECO:0007669"/>
    <property type="project" value="UniProtKB-UniRule"/>
</dbReference>
<dbReference type="InterPro" id="IPR038476">
    <property type="entry name" value="UvrC_RNase_H_dom_sf"/>
</dbReference>
<dbReference type="Pfam" id="PF08459">
    <property type="entry name" value="UvrC_RNaseH_dom"/>
    <property type="match status" value="1"/>
</dbReference>
<dbReference type="Proteomes" id="UP000657177">
    <property type="component" value="Unassembled WGS sequence"/>
</dbReference>
<dbReference type="GO" id="GO:0005737">
    <property type="term" value="C:cytoplasm"/>
    <property type="evidence" value="ECO:0007669"/>
    <property type="project" value="UniProtKB-SubCell"/>
</dbReference>
<keyword evidence="1 6" id="KW-0963">Cytoplasm</keyword>
<dbReference type="InterPro" id="IPR001943">
    <property type="entry name" value="UVR_dom"/>
</dbReference>
<dbReference type="InterPro" id="IPR000305">
    <property type="entry name" value="GIY-YIG_endonuc"/>
</dbReference>
<keyword evidence="6" id="KW-0742">SOS response</keyword>
<comment type="subunit">
    <text evidence="6">Interacts with UvrB in an incision complex.</text>
</comment>
<dbReference type="EMBL" id="JAAKDE010000019">
    <property type="protein sequence ID" value="MBA2133732.1"/>
    <property type="molecule type" value="Genomic_DNA"/>
</dbReference>
<dbReference type="Gene3D" id="3.40.1440.10">
    <property type="entry name" value="GIY-YIG endonuclease"/>
    <property type="match status" value="1"/>
</dbReference>
<keyword evidence="2 6" id="KW-0227">DNA damage</keyword>
<dbReference type="Pfam" id="PF22920">
    <property type="entry name" value="UvrC_RNaseH"/>
    <property type="match status" value="1"/>
</dbReference>
<feature type="domain" description="UVR" evidence="7">
    <location>
        <begin position="201"/>
        <end position="236"/>
    </location>
</feature>
<sequence length="611" mass="70527">MNEEELRTIPTTPGVYLMKNEADQILYVGKANSLRHRVRSYFQPAKKHPPRIARMVEQVAKVDFITTASEIEALALECNLIKEHRPKYNVRLRDDKQYPWLKVTWQEPYPRVYIVRRPQRDGARYFGPFTEAGALREILRLLQKIFPLRSCKRSLKPEERLRPCLNYHIGRCLAPCAGEVDPETYRQMVQEFCRVLEGHTEQLEAKLKEEMEAAAARQEYEEAAVYRDKLRALQKVVQRQTVVSTAPIDRDVFGLALTDEGSFIQVLQIRRGKLIGKEGFFFTDLAGETEEFLRSFLLQYYDELDYIPKEVILPVALPDQAAIAAWLTDRKKQKVDLIHPKRGEKFQLLQMARENAELLLDRELARRKQAAAATRLALERLRELLALPQIPRRIEAFDISHWQGEEPVAAMVVFLDGRPAPEAYRRFRIRGIAKNDDYAALQEAVGRRFLHGQQEQEEAEENPSFLPFPDLLVIDGGKGQLNAVYTKLAALGWAEQPVISLAEKEEEIYQRGQEQPLRLPRDDQALHLLQHLRDEAHRFALTFHRARRQKQSFASALDRIKGIGPKRKKALLQKFGSLRQIREASLEELLSVEGMTVTAARAILEGLEEME</sequence>
<keyword evidence="4 6" id="KW-0267">Excision nuclease</keyword>
<dbReference type="AlphaFoldDB" id="A0A8J6I3U3"/>
<dbReference type="SUPFAM" id="SSF47781">
    <property type="entry name" value="RuvA domain 2-like"/>
    <property type="match status" value="1"/>
</dbReference>
<feature type="domain" description="UvrC family homology region profile" evidence="9">
    <location>
        <begin position="252"/>
        <end position="484"/>
    </location>
</feature>
<reference evidence="10" key="1">
    <citation type="submission" date="2020-06" db="EMBL/GenBank/DDBJ databases">
        <title>Novel chitinolytic bacterium.</title>
        <authorList>
            <person name="Ungkulpasvich U."/>
            <person name="Kosugi A."/>
            <person name="Uke A."/>
        </authorList>
    </citation>
    <scope>NUCLEOTIDE SEQUENCE</scope>
    <source>
        <strain evidence="10">UUS1-1</strain>
    </source>
</reference>
<dbReference type="InterPro" id="IPR036876">
    <property type="entry name" value="UVR_dom_sf"/>
</dbReference>
<evidence type="ECO:0000313" key="11">
    <source>
        <dbReference type="Proteomes" id="UP000657177"/>
    </source>
</evidence>
<keyword evidence="11" id="KW-1185">Reference proteome</keyword>
<feature type="domain" description="GIY-YIG" evidence="8">
    <location>
        <begin position="11"/>
        <end position="90"/>
    </location>
</feature>
<dbReference type="InterPro" id="IPR003583">
    <property type="entry name" value="Hlx-hairpin-Hlx_DNA-bd_motif"/>
</dbReference>
<evidence type="ECO:0000259" key="9">
    <source>
        <dbReference type="PROSITE" id="PS50165"/>
    </source>
</evidence>
<dbReference type="InterPro" id="IPR047296">
    <property type="entry name" value="GIY-YIG_UvrC_Cho"/>
</dbReference>
<dbReference type="SMART" id="SM00278">
    <property type="entry name" value="HhH1"/>
    <property type="match status" value="2"/>
</dbReference>
<dbReference type="NCBIfam" id="TIGR00194">
    <property type="entry name" value="uvrC"/>
    <property type="match status" value="1"/>
</dbReference>
<comment type="function">
    <text evidence="6">The UvrABC repair system catalyzes the recognition and processing of DNA lesions. UvrC both incises the 5' and 3' sides of the lesion. The N-terminal half is responsible for the 3' incision and the C-terminal half is responsible for the 5' incision.</text>
</comment>
<dbReference type="SUPFAM" id="SSF46600">
    <property type="entry name" value="C-terminal UvrC-binding domain of UvrB"/>
    <property type="match status" value="1"/>
</dbReference>
<dbReference type="PROSITE" id="PS50165">
    <property type="entry name" value="UVRC"/>
    <property type="match status" value="1"/>
</dbReference>
<dbReference type="NCBIfam" id="NF001824">
    <property type="entry name" value="PRK00558.1-5"/>
    <property type="match status" value="1"/>
</dbReference>
<dbReference type="InterPro" id="IPR035901">
    <property type="entry name" value="GIY-YIG_endonuc_sf"/>
</dbReference>
<proteinExistence type="inferred from homology"/>
<evidence type="ECO:0000256" key="5">
    <source>
        <dbReference type="ARBA" id="ARBA00023204"/>
    </source>
</evidence>
<dbReference type="GO" id="GO:0009432">
    <property type="term" value="P:SOS response"/>
    <property type="evidence" value="ECO:0007669"/>
    <property type="project" value="UniProtKB-UniRule"/>
</dbReference>
<dbReference type="FunFam" id="3.40.1440.10:FF:000001">
    <property type="entry name" value="UvrABC system protein C"/>
    <property type="match status" value="1"/>
</dbReference>
<comment type="subcellular location">
    <subcellularLocation>
        <location evidence="6">Cytoplasm</location>
    </subcellularLocation>
</comment>
<keyword evidence="5 6" id="KW-0234">DNA repair</keyword>
<protein>
    <recommendedName>
        <fullName evidence="6">UvrABC system protein C</fullName>
        <shortName evidence="6">Protein UvrC</shortName>
    </recommendedName>
    <alternativeName>
        <fullName evidence="6">Excinuclease ABC subunit C</fullName>
    </alternativeName>
</protein>
<dbReference type="GO" id="GO:0009381">
    <property type="term" value="F:excinuclease ABC activity"/>
    <property type="evidence" value="ECO:0007669"/>
    <property type="project" value="UniProtKB-UniRule"/>
</dbReference>
<dbReference type="InterPro" id="IPR010994">
    <property type="entry name" value="RuvA_2-like"/>
</dbReference>
<dbReference type="Gene3D" id="4.10.860.10">
    <property type="entry name" value="UVR domain"/>
    <property type="match status" value="1"/>
</dbReference>
<dbReference type="Pfam" id="PF14520">
    <property type="entry name" value="HHH_5"/>
    <property type="match status" value="1"/>
</dbReference>
<evidence type="ECO:0000256" key="2">
    <source>
        <dbReference type="ARBA" id="ARBA00022763"/>
    </source>
</evidence>
<dbReference type="PROSITE" id="PS50164">
    <property type="entry name" value="GIY_YIG"/>
    <property type="match status" value="1"/>
</dbReference>
<organism evidence="10 11">
    <name type="scientific">Capillibacterium thermochitinicola</name>
    <dbReference type="NCBI Taxonomy" id="2699427"/>
    <lineage>
        <taxon>Bacteria</taxon>
        <taxon>Bacillati</taxon>
        <taxon>Bacillota</taxon>
        <taxon>Capillibacterium</taxon>
    </lineage>
</organism>
<evidence type="ECO:0000259" key="7">
    <source>
        <dbReference type="PROSITE" id="PS50151"/>
    </source>
</evidence>
<dbReference type="GO" id="GO:0009380">
    <property type="term" value="C:excinuclease repair complex"/>
    <property type="evidence" value="ECO:0007669"/>
    <property type="project" value="InterPro"/>
</dbReference>
<evidence type="ECO:0000256" key="6">
    <source>
        <dbReference type="HAMAP-Rule" id="MF_00203"/>
    </source>
</evidence>
<evidence type="ECO:0000313" key="10">
    <source>
        <dbReference type="EMBL" id="MBA2133732.1"/>
    </source>
</evidence>
<dbReference type="InterPro" id="IPR001162">
    <property type="entry name" value="UvrC_RNase_H_dom"/>
</dbReference>
<dbReference type="HAMAP" id="MF_00203">
    <property type="entry name" value="UvrC"/>
    <property type="match status" value="1"/>
</dbReference>
<evidence type="ECO:0000259" key="8">
    <source>
        <dbReference type="PROSITE" id="PS50164"/>
    </source>
</evidence>
<name>A0A8J6I3U3_9FIRM</name>
<dbReference type="InterPro" id="IPR050066">
    <property type="entry name" value="UvrABC_protein_C"/>
</dbReference>
<dbReference type="RefSeq" id="WP_181340202.1">
    <property type="nucleotide sequence ID" value="NZ_JAAKDE010000019.1"/>
</dbReference>
<evidence type="ECO:0000256" key="4">
    <source>
        <dbReference type="ARBA" id="ARBA00022881"/>
    </source>
</evidence>
<dbReference type="PANTHER" id="PTHR30562:SF1">
    <property type="entry name" value="UVRABC SYSTEM PROTEIN C"/>
    <property type="match status" value="1"/>
</dbReference>
<comment type="similarity">
    <text evidence="6">Belongs to the UvrC family.</text>
</comment>
<dbReference type="SMART" id="SM00465">
    <property type="entry name" value="GIYc"/>
    <property type="match status" value="1"/>
</dbReference>